<protein>
    <submittedName>
        <fullName evidence="3">Uncharacterized protein</fullName>
    </submittedName>
</protein>
<keyword evidence="2" id="KW-1133">Transmembrane helix</keyword>
<gene>
    <name evidence="3" type="ORF">JIG36_24215</name>
</gene>
<feature type="transmembrane region" description="Helical" evidence="2">
    <location>
        <begin position="28"/>
        <end position="48"/>
    </location>
</feature>
<dbReference type="Proteomes" id="UP000632138">
    <property type="component" value="Unassembled WGS sequence"/>
</dbReference>
<feature type="region of interest" description="Disordered" evidence="1">
    <location>
        <begin position="112"/>
        <end position="164"/>
    </location>
</feature>
<dbReference type="EMBL" id="JAENHP010000008">
    <property type="protein sequence ID" value="MBM2618667.1"/>
    <property type="molecule type" value="Genomic_DNA"/>
</dbReference>
<name>A0ABS2AFS8_9ACTN</name>
<comment type="caution">
    <text evidence="3">The sequence shown here is derived from an EMBL/GenBank/DDBJ whole genome shotgun (WGS) entry which is preliminary data.</text>
</comment>
<keyword evidence="4" id="KW-1185">Reference proteome</keyword>
<proteinExistence type="predicted"/>
<keyword evidence="2" id="KW-0472">Membrane</keyword>
<evidence type="ECO:0000256" key="2">
    <source>
        <dbReference type="SAM" id="Phobius"/>
    </source>
</evidence>
<evidence type="ECO:0000313" key="3">
    <source>
        <dbReference type="EMBL" id="MBM2618667.1"/>
    </source>
</evidence>
<sequence length="164" mass="17288">MVAGDVLNLLRGAPETVAAAEGHGRQQMTLAMIAMGAIPGIALVVLLGRLGARTKSIRITTPVGQLLVEFGLTADEIAVEKLRLLVEISSRVSDAEFRSLALVTLSDYLRRDTAPGPFDPPTPNRYQLPTMPPPPFGAGRTIDGSAYGAPNSSGDLWSPPPPGY</sequence>
<accession>A0ABS2AFS8</accession>
<dbReference type="RefSeq" id="WP_203378691.1">
    <property type="nucleotide sequence ID" value="NZ_JAENHP010000008.1"/>
</dbReference>
<organism evidence="3 4">
    <name type="scientific">Paractinoplanes ovalisporus</name>
    <dbReference type="NCBI Taxonomy" id="2810368"/>
    <lineage>
        <taxon>Bacteria</taxon>
        <taxon>Bacillati</taxon>
        <taxon>Actinomycetota</taxon>
        <taxon>Actinomycetes</taxon>
        <taxon>Micromonosporales</taxon>
        <taxon>Micromonosporaceae</taxon>
        <taxon>Paractinoplanes</taxon>
    </lineage>
</organism>
<reference evidence="3 4" key="1">
    <citation type="submission" date="2021-01" db="EMBL/GenBank/DDBJ databases">
        <title>Actinoplanes sp. nov. LDG1-06 isolated from lichen.</title>
        <authorList>
            <person name="Saeng-In P."/>
            <person name="Phongsopitanun W."/>
            <person name="Kanchanasin P."/>
            <person name="Yuki M."/>
            <person name="Kudo T."/>
            <person name="Ohkuma M."/>
            <person name="Tanasupawat S."/>
        </authorList>
    </citation>
    <scope>NUCLEOTIDE SEQUENCE [LARGE SCALE GENOMIC DNA]</scope>
    <source>
        <strain evidence="3 4">LDG1-06</strain>
    </source>
</reference>
<keyword evidence="2" id="KW-0812">Transmembrane</keyword>
<evidence type="ECO:0000256" key="1">
    <source>
        <dbReference type="SAM" id="MobiDB-lite"/>
    </source>
</evidence>
<evidence type="ECO:0000313" key="4">
    <source>
        <dbReference type="Proteomes" id="UP000632138"/>
    </source>
</evidence>